<dbReference type="EMBL" id="JAERMS010000017">
    <property type="protein sequence ID" value="MBO1363488.1"/>
    <property type="molecule type" value="Genomic_DNA"/>
</dbReference>
<name>A0ABS3M5N7_9BACT</name>
<keyword evidence="2" id="KW-1185">Reference proteome</keyword>
<proteinExistence type="predicted"/>
<sequence>MKCKFFGLWLRFSNVSCRFGRLGVSKEQFDRGVIEAEKQGPCIPVEPSEKSLHEPLKCLRYFKTAGARSQILDFKPLLYIVDNQYVALFAWPKCRFGLAITGVLVAFCGLFARSKHCFEQLKAMLLSPHRACNCSLIVFFCVKKGAGGLLELLDESCRKC</sequence>
<protein>
    <submittedName>
        <fullName evidence="1">Uncharacterized protein</fullName>
    </submittedName>
</protein>
<evidence type="ECO:0000313" key="1">
    <source>
        <dbReference type="EMBL" id="MBO1363488.1"/>
    </source>
</evidence>
<dbReference type="Proteomes" id="UP000664265">
    <property type="component" value="Unassembled WGS sequence"/>
</dbReference>
<gene>
    <name evidence="1" type="ORF">JHU38_06835</name>
</gene>
<comment type="caution">
    <text evidence="1">The sequence shown here is derived from an EMBL/GenBank/DDBJ whole genome shotgun (WGS) entry which is preliminary data.</text>
</comment>
<accession>A0ABS3M5N7</accession>
<evidence type="ECO:0000313" key="2">
    <source>
        <dbReference type="Proteomes" id="UP000664265"/>
    </source>
</evidence>
<organism evidence="1 2">
    <name type="scientific">Prevotella illustrans</name>
    <dbReference type="NCBI Taxonomy" id="2800387"/>
    <lineage>
        <taxon>Bacteria</taxon>
        <taxon>Pseudomonadati</taxon>
        <taxon>Bacteroidota</taxon>
        <taxon>Bacteroidia</taxon>
        <taxon>Bacteroidales</taxon>
        <taxon>Prevotellaceae</taxon>
        <taxon>Prevotella</taxon>
    </lineage>
</organism>
<reference evidence="1 2" key="1">
    <citation type="submission" date="2021-01" db="EMBL/GenBank/DDBJ databases">
        <title>Prevotella A2931 sp. nov.</title>
        <authorList>
            <person name="Buhl M."/>
            <person name="Oberhettinger P."/>
        </authorList>
    </citation>
    <scope>NUCLEOTIDE SEQUENCE [LARGE SCALE GENOMIC DNA]</scope>
    <source>
        <strain evidence="1 2">A2931</strain>
    </source>
</reference>
<dbReference type="RefSeq" id="WP_146156974.1">
    <property type="nucleotide sequence ID" value="NZ_JAERMS010000017.1"/>
</dbReference>